<evidence type="ECO:0000313" key="5">
    <source>
        <dbReference type="EMBL" id="CAB3403188.1"/>
    </source>
</evidence>
<dbReference type="InterPro" id="IPR032675">
    <property type="entry name" value="LRR_dom_sf"/>
</dbReference>
<dbReference type="GO" id="GO:0031146">
    <property type="term" value="P:SCF-dependent proteasomal ubiquitin-dependent protein catabolic process"/>
    <property type="evidence" value="ECO:0007669"/>
    <property type="project" value="TreeGrafter"/>
</dbReference>
<keyword evidence="1" id="KW-0433">Leucine-rich repeat</keyword>
<sequence length="464" mass="52194">MMMIEQRRDVSSMSSRRAKRLSHQAAKTHPMIQAKQNHIYLITTMTTPNFDTSMINKMLPKELILRIFSYLDTKALCRCAQTCRAWNVLALDGSNWQSVDLFTFQKDVKTAVIENLARRCGGFLKQLSLKGCENVHDSALKSFTAKCSNLEHLSLYRCKRVTDASCENLGRNCHKLKYLNLENCSSITERALKHISDGCPQLTYLNISWCDSVQDRGVQMILTNCPNLETLILRGCDGLTENVFAPVQENMKNLTTLNLLSCFANDDTVAHISNGAPGIEYLCLSNCTNISNRSLVALGANSHNLKVLEVSSCSLLDDAGFVALAKGCRKLERLDLEDCSLITDQTIHMLTMNCPAIQELSLSHCELLTDESVQCLSTKNRESLQVLELDNCPLLTDSTLSHLRHCRQLKRIDLYDCQNVSKEAIQRFKHHRPNVEIHAYFAPATPPVDQVVNRTGFCRCCVIL</sequence>
<dbReference type="EMBL" id="CADEPM010000003">
    <property type="protein sequence ID" value="CAB3403188.1"/>
    <property type="molecule type" value="Genomic_DNA"/>
</dbReference>
<dbReference type="PANTHER" id="PTHR13318">
    <property type="entry name" value="PARTNER OF PAIRED, ISOFORM B-RELATED"/>
    <property type="match status" value="1"/>
</dbReference>
<dbReference type="Gene3D" id="1.20.1280.50">
    <property type="match status" value="1"/>
</dbReference>
<evidence type="ECO:0000259" key="4">
    <source>
        <dbReference type="PROSITE" id="PS50181"/>
    </source>
</evidence>
<keyword evidence="6" id="KW-1185">Reference proteome</keyword>
<accession>A0A8S1EYM7</accession>
<dbReference type="InterPro" id="IPR001611">
    <property type="entry name" value="Leu-rich_rpt"/>
</dbReference>
<dbReference type="CDD" id="cd22115">
    <property type="entry name" value="F-box_FBXL2-like"/>
    <property type="match status" value="1"/>
</dbReference>
<dbReference type="InterPro" id="IPR001810">
    <property type="entry name" value="F-box_dom"/>
</dbReference>
<dbReference type="PANTHER" id="PTHR13318:SF165">
    <property type="entry name" value="F-BOX_LRR-REPEAT PROTEIN FBXL-1"/>
    <property type="match status" value="1"/>
</dbReference>
<dbReference type="OrthoDB" id="550575at2759"/>
<dbReference type="SUPFAM" id="SSF52047">
    <property type="entry name" value="RNI-like"/>
    <property type="match status" value="1"/>
</dbReference>
<evidence type="ECO:0000313" key="6">
    <source>
        <dbReference type="Proteomes" id="UP000494206"/>
    </source>
</evidence>
<proteinExistence type="predicted"/>
<evidence type="ECO:0000256" key="2">
    <source>
        <dbReference type="ARBA" id="ARBA00022737"/>
    </source>
</evidence>
<reference evidence="5 6" key="1">
    <citation type="submission" date="2020-04" db="EMBL/GenBank/DDBJ databases">
        <authorList>
            <person name="Laetsch R D."/>
            <person name="Stevens L."/>
            <person name="Kumar S."/>
            <person name="Blaxter L. M."/>
        </authorList>
    </citation>
    <scope>NUCLEOTIDE SEQUENCE [LARGE SCALE GENOMIC DNA]</scope>
</reference>
<dbReference type="Pfam" id="PF13516">
    <property type="entry name" value="LRR_6"/>
    <property type="match status" value="1"/>
</dbReference>
<dbReference type="PROSITE" id="PS50181">
    <property type="entry name" value="FBOX"/>
    <property type="match status" value="1"/>
</dbReference>
<evidence type="ECO:0000256" key="3">
    <source>
        <dbReference type="ARBA" id="ARBA00022786"/>
    </source>
</evidence>
<dbReference type="Proteomes" id="UP000494206">
    <property type="component" value="Unassembled WGS sequence"/>
</dbReference>
<gene>
    <name evidence="5" type="ORF">CBOVIS_LOCUS5693</name>
</gene>
<organism evidence="5 6">
    <name type="scientific">Caenorhabditis bovis</name>
    <dbReference type="NCBI Taxonomy" id="2654633"/>
    <lineage>
        <taxon>Eukaryota</taxon>
        <taxon>Metazoa</taxon>
        <taxon>Ecdysozoa</taxon>
        <taxon>Nematoda</taxon>
        <taxon>Chromadorea</taxon>
        <taxon>Rhabditida</taxon>
        <taxon>Rhabditina</taxon>
        <taxon>Rhabditomorpha</taxon>
        <taxon>Rhabditoidea</taxon>
        <taxon>Rhabditidae</taxon>
        <taxon>Peloderinae</taxon>
        <taxon>Caenorhabditis</taxon>
    </lineage>
</organism>
<keyword evidence="3" id="KW-0833">Ubl conjugation pathway</keyword>
<dbReference type="AlphaFoldDB" id="A0A8S1EYM7"/>
<dbReference type="Pfam" id="PF25372">
    <property type="entry name" value="DUF7885"/>
    <property type="match status" value="1"/>
</dbReference>
<dbReference type="InterPro" id="IPR057207">
    <property type="entry name" value="FBXL15_LRR"/>
</dbReference>
<dbReference type="SMART" id="SM00367">
    <property type="entry name" value="LRR_CC"/>
    <property type="match status" value="11"/>
</dbReference>
<protein>
    <recommendedName>
        <fullName evidence="4">F-box domain-containing protein</fullName>
    </recommendedName>
</protein>
<dbReference type="SMART" id="SM00256">
    <property type="entry name" value="FBOX"/>
    <property type="match status" value="1"/>
</dbReference>
<comment type="caution">
    <text evidence="5">The sequence shown here is derived from an EMBL/GenBank/DDBJ whole genome shotgun (WGS) entry which is preliminary data.</text>
</comment>
<keyword evidence="2" id="KW-0677">Repeat</keyword>
<dbReference type="GO" id="GO:0019005">
    <property type="term" value="C:SCF ubiquitin ligase complex"/>
    <property type="evidence" value="ECO:0007669"/>
    <property type="project" value="TreeGrafter"/>
</dbReference>
<dbReference type="InterPro" id="IPR006553">
    <property type="entry name" value="Leu-rich_rpt_Cys-con_subtyp"/>
</dbReference>
<dbReference type="FunFam" id="3.80.10.10:FF:000042">
    <property type="entry name" value="F-box/LRR-repeat protein 20 isoform 2"/>
    <property type="match status" value="1"/>
</dbReference>
<dbReference type="FunFam" id="3.80.10.10:FF:000060">
    <property type="entry name" value="F-box/LRR-repeat protein 20 isoform 2"/>
    <property type="match status" value="1"/>
</dbReference>
<dbReference type="Gene3D" id="3.80.10.10">
    <property type="entry name" value="Ribonuclease Inhibitor"/>
    <property type="match status" value="2"/>
</dbReference>
<evidence type="ECO:0000256" key="1">
    <source>
        <dbReference type="ARBA" id="ARBA00022614"/>
    </source>
</evidence>
<feature type="domain" description="F-box" evidence="4">
    <location>
        <begin position="53"/>
        <end position="99"/>
    </location>
</feature>
<name>A0A8S1EYM7_9PELO</name>